<reference evidence="4 5" key="1">
    <citation type="submission" date="2016-11" db="EMBL/GenBank/DDBJ databases">
        <authorList>
            <person name="Jaros S."/>
            <person name="Januszkiewicz K."/>
            <person name="Wedrychowicz H."/>
        </authorList>
    </citation>
    <scope>NUCLEOTIDE SEQUENCE [LARGE SCALE GENOMIC DNA]</scope>
    <source>
        <strain evidence="4 5">DSM 17918</strain>
    </source>
</reference>
<dbReference type="OrthoDB" id="46791at2"/>
<organism evidence="4 5">
    <name type="scientific">Caldanaerobius fijiensis DSM 17918</name>
    <dbReference type="NCBI Taxonomy" id="1121256"/>
    <lineage>
        <taxon>Bacteria</taxon>
        <taxon>Bacillati</taxon>
        <taxon>Bacillota</taxon>
        <taxon>Clostridia</taxon>
        <taxon>Thermoanaerobacterales</taxon>
        <taxon>Thermoanaerobacteraceae</taxon>
        <taxon>Caldanaerobius</taxon>
    </lineage>
</organism>
<dbReference type="SUPFAM" id="SSF159468">
    <property type="entry name" value="AtpF-like"/>
    <property type="match status" value="1"/>
</dbReference>
<dbReference type="Gene3D" id="3.40.50.10580">
    <property type="entry name" value="ATPase, V1 complex, subunit F"/>
    <property type="match status" value="1"/>
</dbReference>
<keyword evidence="2" id="KW-0813">Transport</keyword>
<evidence type="ECO:0000313" key="4">
    <source>
        <dbReference type="EMBL" id="SHE78036.1"/>
    </source>
</evidence>
<proteinExistence type="inferred from homology"/>
<dbReference type="Proteomes" id="UP000184088">
    <property type="component" value="Unassembled WGS sequence"/>
</dbReference>
<dbReference type="GO" id="GO:0046961">
    <property type="term" value="F:proton-transporting ATPase activity, rotational mechanism"/>
    <property type="evidence" value="ECO:0007669"/>
    <property type="project" value="InterPro"/>
</dbReference>
<evidence type="ECO:0000256" key="1">
    <source>
        <dbReference type="ARBA" id="ARBA00010148"/>
    </source>
</evidence>
<keyword evidence="3" id="KW-0406">Ion transport</keyword>
<comment type="similarity">
    <text evidence="1">Belongs to the V-ATPase F subunit family.</text>
</comment>
<evidence type="ECO:0000313" key="5">
    <source>
        <dbReference type="Proteomes" id="UP000184088"/>
    </source>
</evidence>
<accession>A0A1M4W9Y0</accession>
<dbReference type="InterPro" id="IPR008218">
    <property type="entry name" value="ATPase_V1-cplx_f_g_su"/>
</dbReference>
<evidence type="ECO:0000256" key="3">
    <source>
        <dbReference type="ARBA" id="ARBA00023065"/>
    </source>
</evidence>
<keyword evidence="5" id="KW-1185">Reference proteome</keyword>
<dbReference type="AlphaFoldDB" id="A0A1M4W9Y0"/>
<dbReference type="STRING" id="1121256.SAMN02746089_00802"/>
<dbReference type="RefSeq" id="WP_073341939.1">
    <property type="nucleotide sequence ID" value="NZ_FQVH01000005.1"/>
</dbReference>
<dbReference type="InterPro" id="IPR036906">
    <property type="entry name" value="ATPase_V1_fsu_sf"/>
</dbReference>
<name>A0A1M4W9Y0_9THEO</name>
<protein>
    <submittedName>
        <fullName evidence="4">V/A-type H+-transporting ATPase subunit F</fullName>
    </submittedName>
</protein>
<dbReference type="EMBL" id="FQVH01000005">
    <property type="protein sequence ID" value="SHE78036.1"/>
    <property type="molecule type" value="Genomic_DNA"/>
</dbReference>
<gene>
    <name evidence="4" type="ORF">SAMN02746089_00802</name>
</gene>
<sequence length="102" mass="11680">MKMFLISDNTDTLTGMRLAGIEGIVLHQREEVLERLKQLIEDKDIGIILITELLAEKIRDELKEIRLSTATPIIVEIPDRHGSRRPLDFITGYIRESIGIKI</sequence>
<dbReference type="Pfam" id="PF01990">
    <property type="entry name" value="ATP-synt_F"/>
    <property type="match status" value="1"/>
</dbReference>
<evidence type="ECO:0000256" key="2">
    <source>
        <dbReference type="ARBA" id="ARBA00022448"/>
    </source>
</evidence>